<dbReference type="EMBL" id="WERX01000003">
    <property type="protein sequence ID" value="MDV7693609.1"/>
    <property type="molecule type" value="Genomic_DNA"/>
</dbReference>
<keyword evidence="3 5" id="KW-0067">ATP-binding</keyword>
<dbReference type="SUPFAM" id="SSF52540">
    <property type="entry name" value="P-loop containing nucleoside triphosphate hydrolases"/>
    <property type="match status" value="1"/>
</dbReference>
<evidence type="ECO:0000256" key="3">
    <source>
        <dbReference type="ARBA" id="ARBA00022840"/>
    </source>
</evidence>
<comment type="caution">
    <text evidence="5">The sequence shown here is derived from an EMBL/GenBank/DDBJ whole genome shotgun (WGS) entry which is preliminary data.</text>
</comment>
<evidence type="ECO:0000259" key="4">
    <source>
        <dbReference type="PROSITE" id="PS50893"/>
    </source>
</evidence>
<name>A0AAP5TCV6_9LACO</name>
<keyword evidence="7" id="KW-1185">Reference proteome</keyword>
<accession>A0AAP5TCV6</accession>
<evidence type="ECO:0000313" key="7">
    <source>
        <dbReference type="Proteomes" id="UP000077280"/>
    </source>
</evidence>
<dbReference type="PROSITE" id="PS50893">
    <property type="entry name" value="ABC_TRANSPORTER_2"/>
    <property type="match status" value="1"/>
</dbReference>
<dbReference type="SMART" id="SM00382">
    <property type="entry name" value="AAA"/>
    <property type="match status" value="1"/>
</dbReference>
<evidence type="ECO:0000313" key="5">
    <source>
        <dbReference type="EMBL" id="MDV7693609.1"/>
    </source>
</evidence>
<dbReference type="Pfam" id="PF00005">
    <property type="entry name" value="ABC_tran"/>
    <property type="match status" value="1"/>
</dbReference>
<dbReference type="RefSeq" id="WP_068807209.1">
    <property type="nucleotide sequence ID" value="NZ_CP158977.1"/>
</dbReference>
<dbReference type="InterPro" id="IPR003439">
    <property type="entry name" value="ABC_transporter-like_ATP-bd"/>
</dbReference>
<dbReference type="InterPro" id="IPR051782">
    <property type="entry name" value="ABC_Transporter_VariousFunc"/>
</dbReference>
<reference evidence="5" key="2">
    <citation type="submission" date="2019-10" db="EMBL/GenBank/DDBJ databases">
        <title>Malate fermentation in French cider.</title>
        <authorList>
            <person name="Cousin F.J."/>
            <person name="Medina Fernandez S."/>
            <person name="Misery B."/>
            <person name="Laplace J.-M."/>
            <person name="Cretenet M."/>
        </authorList>
    </citation>
    <scope>NUCLEOTIDE SEQUENCE</scope>
    <source>
        <strain evidence="5">UCMA15901</strain>
    </source>
</reference>
<dbReference type="EMBL" id="LXND01000060">
    <property type="protein sequence ID" value="OAD63732.1"/>
    <property type="molecule type" value="Genomic_DNA"/>
</dbReference>
<keyword evidence="2" id="KW-0547">Nucleotide-binding</keyword>
<dbReference type="Proteomes" id="UP000077280">
    <property type="component" value="Unassembled WGS sequence"/>
</dbReference>
<evidence type="ECO:0000256" key="2">
    <source>
        <dbReference type="ARBA" id="ARBA00022741"/>
    </source>
</evidence>
<dbReference type="Gene3D" id="3.40.50.300">
    <property type="entry name" value="P-loop containing nucleotide triphosphate hydrolases"/>
    <property type="match status" value="1"/>
</dbReference>
<dbReference type="InterPro" id="IPR003593">
    <property type="entry name" value="AAA+_ATPase"/>
</dbReference>
<evidence type="ECO:0000313" key="8">
    <source>
        <dbReference type="Proteomes" id="UP001275867"/>
    </source>
</evidence>
<proteinExistence type="predicted"/>
<dbReference type="InterPro" id="IPR027417">
    <property type="entry name" value="P-loop_NTPase"/>
</dbReference>
<evidence type="ECO:0000313" key="6">
    <source>
        <dbReference type="EMBL" id="OAD63732.1"/>
    </source>
</evidence>
<organism evidence="5 8">
    <name type="scientific">Pediococcus parvulus</name>
    <dbReference type="NCBI Taxonomy" id="54062"/>
    <lineage>
        <taxon>Bacteria</taxon>
        <taxon>Bacillati</taxon>
        <taxon>Bacillota</taxon>
        <taxon>Bacilli</taxon>
        <taxon>Lactobacillales</taxon>
        <taxon>Lactobacillaceae</taxon>
        <taxon>Pediococcus</taxon>
    </lineage>
</organism>
<dbReference type="Proteomes" id="UP001275867">
    <property type="component" value="Unassembled WGS sequence"/>
</dbReference>
<protein>
    <submittedName>
        <fullName evidence="5">ATP-binding cassette domain-containing protein</fullName>
    </submittedName>
</protein>
<gene>
    <name evidence="6" type="ORF">A7K95_08535</name>
    <name evidence="5" type="ORF">GA842_01695</name>
</gene>
<sequence length="205" mass="23916">MLALKDVTIETRQPILNNFSFNFQLQKTYGLIAPNGSGKTTLFRSIMQLIPSTKGMYTIDKKPISTQLKRVFYFETSNWFDGNLSGWDYLLFVKSLWKSSVDVQKLVQDWQMSEYVKLPIKKYSLGMKQRLLIALYEVSDAKYLLMDEITNGLDEKNREKVFSKIRQLVDSGKMILISSHYKEDLETVCDYELFLENNTMVVKEV</sequence>
<keyword evidence="1" id="KW-0813">Transport</keyword>
<dbReference type="PANTHER" id="PTHR42939">
    <property type="entry name" value="ABC TRANSPORTER ATP-BINDING PROTEIN ALBC-RELATED"/>
    <property type="match status" value="1"/>
</dbReference>
<dbReference type="CDD" id="cd03230">
    <property type="entry name" value="ABC_DR_subfamily_A"/>
    <property type="match status" value="1"/>
</dbReference>
<dbReference type="PANTHER" id="PTHR42939:SF1">
    <property type="entry name" value="ABC TRANSPORTER ATP-BINDING PROTEIN ALBC-RELATED"/>
    <property type="match status" value="1"/>
</dbReference>
<feature type="domain" description="ABC transporter" evidence="4">
    <location>
        <begin position="2"/>
        <end position="205"/>
    </location>
</feature>
<dbReference type="AlphaFoldDB" id="A0AAP5TCV6"/>
<dbReference type="GO" id="GO:0005524">
    <property type="term" value="F:ATP binding"/>
    <property type="evidence" value="ECO:0007669"/>
    <property type="project" value="UniProtKB-KW"/>
</dbReference>
<reference evidence="6 7" key="1">
    <citation type="submission" date="2016-05" db="EMBL/GenBank/DDBJ databases">
        <title>Draft genome sequence of Pediococcus parvulus 2.6, a probiotic beta-glucan producer strain.</title>
        <authorList>
            <person name="Mohedano M.L."/>
            <person name="Perez-Ramos A."/>
            <person name="Duenas M.T."/>
            <person name="Lamontanara A."/>
            <person name="Orru L."/>
            <person name="Spano G."/>
            <person name="Capozzi V."/>
            <person name="Lopez P."/>
        </authorList>
    </citation>
    <scope>NUCLEOTIDE SEQUENCE [LARGE SCALE GENOMIC DNA]</scope>
    <source>
        <strain evidence="6 7">2.6</strain>
    </source>
</reference>
<dbReference type="GO" id="GO:0016887">
    <property type="term" value="F:ATP hydrolysis activity"/>
    <property type="evidence" value="ECO:0007669"/>
    <property type="project" value="InterPro"/>
</dbReference>
<evidence type="ECO:0000256" key="1">
    <source>
        <dbReference type="ARBA" id="ARBA00022448"/>
    </source>
</evidence>